<accession>A0ABS8QIH0</accession>
<keyword evidence="3" id="KW-1185">Reference proteome</keyword>
<comment type="caution">
    <text evidence="2">The sequence shown here is derived from an EMBL/GenBank/DDBJ whole genome shotgun (WGS) entry which is preliminary data.</text>
</comment>
<protein>
    <submittedName>
        <fullName evidence="2">Uncharacterized protein</fullName>
    </submittedName>
</protein>
<evidence type="ECO:0000313" key="2">
    <source>
        <dbReference type="EMBL" id="MCD4839038.1"/>
    </source>
</evidence>
<name>A0ABS8QIH0_9BACI</name>
<evidence type="ECO:0000256" key="1">
    <source>
        <dbReference type="SAM" id="Phobius"/>
    </source>
</evidence>
<organism evidence="2 3">
    <name type="scientific">Neobacillus sedimentimangrovi</name>
    <dbReference type="NCBI Taxonomy" id="2699460"/>
    <lineage>
        <taxon>Bacteria</taxon>
        <taxon>Bacillati</taxon>
        <taxon>Bacillota</taxon>
        <taxon>Bacilli</taxon>
        <taxon>Bacillales</taxon>
        <taxon>Bacillaceae</taxon>
        <taxon>Neobacillus</taxon>
    </lineage>
</organism>
<dbReference type="EMBL" id="JAJODE010000022">
    <property type="protein sequence ID" value="MCD4839038.1"/>
    <property type="molecule type" value="Genomic_DNA"/>
</dbReference>
<dbReference type="RefSeq" id="WP_231314814.1">
    <property type="nucleotide sequence ID" value="NZ_JAJODE010000022.1"/>
</dbReference>
<feature type="transmembrane region" description="Helical" evidence="1">
    <location>
        <begin position="6"/>
        <end position="25"/>
    </location>
</feature>
<reference evidence="2 3" key="1">
    <citation type="journal article" date="2023" name="Antonie Van Leeuwenhoek">
        <title>Unveiling the genomic potential of a novel thermostable glycoside hydrolases producing Neobacillus sedimentimangrovi UE25.</title>
        <authorList>
            <person name="Ejaz U."/>
            <person name="Saleem F."/>
            <person name="Rashid R."/>
            <person name="Hasan K.A."/>
            <person name="Syed M.N."/>
            <person name="Sohail M."/>
        </authorList>
    </citation>
    <scope>NUCLEOTIDE SEQUENCE [LARGE SCALE GENOMIC DNA]</scope>
    <source>
        <strain evidence="2 3">UE25</strain>
    </source>
</reference>
<sequence>MTLFWILLGFFGIVFVLYLITTAIGDGLMHAQGYSSQVLSMIHIAGIPNLQEGIDAHIGTKSDHLLINNTHRLSLDQVKRVQHLTEYQLVEKQKSVIKRAVVGGLLFGPIAAIVGGISGIGTKQTKEIQNFLSIDFIDKAGEEHTAVFLLSKISMEDITRFVKDVNEKVGYEEKIDVPTIKNPYEI</sequence>
<feature type="transmembrane region" description="Helical" evidence="1">
    <location>
        <begin position="100"/>
        <end position="121"/>
    </location>
</feature>
<evidence type="ECO:0000313" key="3">
    <source>
        <dbReference type="Proteomes" id="UP001162836"/>
    </source>
</evidence>
<keyword evidence="1" id="KW-0472">Membrane</keyword>
<gene>
    <name evidence="2" type="ORF">LRS37_09155</name>
</gene>
<keyword evidence="1" id="KW-1133">Transmembrane helix</keyword>
<keyword evidence="1" id="KW-0812">Transmembrane</keyword>
<proteinExistence type="predicted"/>
<dbReference type="Proteomes" id="UP001162836">
    <property type="component" value="Unassembled WGS sequence"/>
</dbReference>